<keyword evidence="5" id="KW-0067">ATP-binding</keyword>
<dbReference type="SMART" id="SM00490">
    <property type="entry name" value="HELICc"/>
    <property type="match status" value="1"/>
</dbReference>
<dbReference type="EMBL" id="MFLD01000007">
    <property type="protein sequence ID" value="OGG60851.1"/>
    <property type="molecule type" value="Genomic_DNA"/>
</dbReference>
<organism evidence="11 12">
    <name type="scientific">Candidatus Kaiserbacteria bacterium RIFCSPHIGHO2_02_FULL_49_16</name>
    <dbReference type="NCBI Taxonomy" id="1798490"/>
    <lineage>
        <taxon>Bacteria</taxon>
        <taxon>Candidatus Kaiseribacteriota</taxon>
    </lineage>
</organism>
<evidence type="ECO:0000259" key="10">
    <source>
        <dbReference type="PROSITE" id="PS51194"/>
    </source>
</evidence>
<evidence type="ECO:0000256" key="7">
    <source>
        <dbReference type="ARBA" id="ARBA00023204"/>
    </source>
</evidence>
<proteinExistence type="predicted"/>
<protein>
    <recommendedName>
        <fullName evidence="8">Probable DNA 3'-5' helicase RecG</fullName>
    </recommendedName>
</protein>
<keyword evidence="3" id="KW-0378">Hydrolase</keyword>
<evidence type="ECO:0000313" key="11">
    <source>
        <dbReference type="EMBL" id="OGG60851.1"/>
    </source>
</evidence>
<dbReference type="Proteomes" id="UP000178042">
    <property type="component" value="Unassembled WGS sequence"/>
</dbReference>
<dbReference type="InterPro" id="IPR045562">
    <property type="entry name" value="RecG_dom3_C"/>
</dbReference>
<dbReference type="AlphaFoldDB" id="A0A1F6DHI7"/>
<dbReference type="PROSITE" id="PS51192">
    <property type="entry name" value="HELICASE_ATP_BIND_1"/>
    <property type="match status" value="1"/>
</dbReference>
<dbReference type="SMART" id="SM00487">
    <property type="entry name" value="DEXDc"/>
    <property type="match status" value="1"/>
</dbReference>
<dbReference type="InterPro" id="IPR012340">
    <property type="entry name" value="NA-bd_OB-fold"/>
</dbReference>
<dbReference type="InterPro" id="IPR033454">
    <property type="entry name" value="RecG_wedge"/>
</dbReference>
<sequence>MQSGDPIAKHFRLAPAQAAALRKLGLVTIRDLLYHFPARYEAQGSETSTRELVTGAKVTLYGTLSKLKAKKLWKSRRAVTEGWFEDATGRVKCMWFNQPYIASYVSDGSFVRLSGTVGGSEKNQCIANPEFEVVPRGSVPTGLFEKIPTHKSGPRQVVGAENFVIPVYPESRGITSLWFYHAIRRVCENGAHKTTKDPVPENVRKKYHLPDLSTALVYIHTPEKNEHAEAARKRFAFEEIFIMQTARAQERALNDSQMPFQISDGNSHVERFLESISFPPTSAQSRAIADILKDFSGGHPMARLLEGDVGSGKTLVAASIAYAVVHSRPKGRSSGTLQVAYMAPTEILASQHFQSFIEYFKGLPINLALITGSGCWKFPSKTRNYAERTRNDAEKWREQVTSISRAQLLKWVENGEIAMVVGTHALIQKSVKFQNLALAIVDEQHRFGVGQRKALIRRTNAEQTRNNAEDIDPLLYRDLTYRIRSALFAVKKELGGGHKESVYQKSVAQEFERARLPFSQEVRIPITYRNKSVGTYIPDFVVDDKVIVELKAIPFVGQTEKKQLWNYLKGSAYRLALLVNFGPRELTIERVVYDSARSSAFVPRGSASVPHFLSMTATPIPRTLALTLYGDLDISVLDELPPGRAKVTTRIIKKENRGEAYESVRRELAMGRQAFVVCPRIEEPDPEKMNALQAKSAKAEAKRLQKDVFPEFKVGLLHGAMSAKEKDGVMREFASGKIHCLVATSVVEVGINVPNATVMMIEGAERFGLAQLHQLRGRIMRSSHPPHCFLLPETFGQVSSKRLKALEKNDDGFKLAETDLETRGAGDLLGRRQWGISDIGMEALKNPRLIQAAREEAFALVHENPRLEEYPELAARAARVFTAMHSE</sequence>
<evidence type="ECO:0000259" key="9">
    <source>
        <dbReference type="PROSITE" id="PS51192"/>
    </source>
</evidence>
<keyword evidence="4" id="KW-0347">Helicase</keyword>
<evidence type="ECO:0000256" key="5">
    <source>
        <dbReference type="ARBA" id="ARBA00022840"/>
    </source>
</evidence>
<keyword evidence="7" id="KW-0234">DNA repair</keyword>
<dbReference type="GO" id="GO:0016787">
    <property type="term" value="F:hydrolase activity"/>
    <property type="evidence" value="ECO:0007669"/>
    <property type="project" value="UniProtKB-KW"/>
</dbReference>
<dbReference type="Gene3D" id="3.40.50.300">
    <property type="entry name" value="P-loop containing nucleotide triphosphate hydrolases"/>
    <property type="match status" value="3"/>
</dbReference>
<evidence type="ECO:0000256" key="1">
    <source>
        <dbReference type="ARBA" id="ARBA00022741"/>
    </source>
</evidence>
<dbReference type="Pfam" id="PF00271">
    <property type="entry name" value="Helicase_C"/>
    <property type="match status" value="1"/>
</dbReference>
<dbReference type="InterPro" id="IPR026350">
    <property type="entry name" value="GxxExxY"/>
</dbReference>
<keyword evidence="2" id="KW-0227">DNA damage</keyword>
<dbReference type="InterPro" id="IPR027417">
    <property type="entry name" value="P-loop_NTPase"/>
</dbReference>
<dbReference type="PROSITE" id="PS51194">
    <property type="entry name" value="HELICASE_CTER"/>
    <property type="match status" value="1"/>
</dbReference>
<dbReference type="GO" id="GO:0006281">
    <property type="term" value="P:DNA repair"/>
    <property type="evidence" value="ECO:0007669"/>
    <property type="project" value="UniProtKB-KW"/>
</dbReference>
<dbReference type="Pfam" id="PF13366">
    <property type="entry name" value="PDDEXK_3"/>
    <property type="match status" value="1"/>
</dbReference>
<dbReference type="InterPro" id="IPR014001">
    <property type="entry name" value="Helicase_ATP-bd"/>
</dbReference>
<accession>A0A1F6DHI7</accession>
<dbReference type="InterPro" id="IPR001650">
    <property type="entry name" value="Helicase_C-like"/>
</dbReference>
<dbReference type="GO" id="GO:0003678">
    <property type="term" value="F:DNA helicase activity"/>
    <property type="evidence" value="ECO:0007669"/>
    <property type="project" value="TreeGrafter"/>
</dbReference>
<feature type="domain" description="Helicase C-terminal" evidence="10">
    <location>
        <begin position="646"/>
        <end position="821"/>
    </location>
</feature>
<reference evidence="11 12" key="1">
    <citation type="journal article" date="2016" name="Nat. Commun.">
        <title>Thousands of microbial genomes shed light on interconnected biogeochemical processes in an aquifer system.</title>
        <authorList>
            <person name="Anantharaman K."/>
            <person name="Brown C.T."/>
            <person name="Hug L.A."/>
            <person name="Sharon I."/>
            <person name="Castelle C.J."/>
            <person name="Probst A.J."/>
            <person name="Thomas B.C."/>
            <person name="Singh A."/>
            <person name="Wilkins M.J."/>
            <person name="Karaoz U."/>
            <person name="Brodie E.L."/>
            <person name="Williams K.H."/>
            <person name="Hubbard S.S."/>
            <person name="Banfield J.F."/>
        </authorList>
    </citation>
    <scope>NUCLEOTIDE SEQUENCE [LARGE SCALE GENOMIC DNA]</scope>
</reference>
<evidence type="ECO:0000256" key="3">
    <source>
        <dbReference type="ARBA" id="ARBA00022801"/>
    </source>
</evidence>
<dbReference type="Pfam" id="PF17191">
    <property type="entry name" value="RecG_wedge"/>
    <property type="match status" value="1"/>
</dbReference>
<evidence type="ECO:0000256" key="6">
    <source>
        <dbReference type="ARBA" id="ARBA00023125"/>
    </source>
</evidence>
<gene>
    <name evidence="11" type="ORF">A3C86_00245</name>
</gene>
<dbReference type="Pfam" id="PF19833">
    <property type="entry name" value="RecG_dom3_C"/>
    <property type="match status" value="1"/>
</dbReference>
<keyword evidence="1" id="KW-0547">Nucleotide-binding</keyword>
<keyword evidence="6" id="KW-0238">DNA-binding</keyword>
<feature type="domain" description="Helicase ATP-binding" evidence="9">
    <location>
        <begin position="294"/>
        <end position="637"/>
    </location>
</feature>
<evidence type="ECO:0000256" key="2">
    <source>
        <dbReference type="ARBA" id="ARBA00022763"/>
    </source>
</evidence>
<name>A0A1F6DHI7_9BACT</name>
<dbReference type="PANTHER" id="PTHR47964:SF1">
    <property type="entry name" value="ATP-DEPENDENT DNA HELICASE HOMOLOG RECG, CHLOROPLASTIC"/>
    <property type="match status" value="1"/>
</dbReference>
<dbReference type="SUPFAM" id="SSF50249">
    <property type="entry name" value="Nucleic acid-binding proteins"/>
    <property type="match status" value="1"/>
</dbReference>
<dbReference type="InterPro" id="IPR011545">
    <property type="entry name" value="DEAD/DEAH_box_helicase_dom"/>
</dbReference>
<comment type="caution">
    <text evidence="11">The sequence shown here is derived from an EMBL/GenBank/DDBJ whole genome shotgun (WGS) entry which is preliminary data.</text>
</comment>
<dbReference type="InterPro" id="IPR047112">
    <property type="entry name" value="RecG/Mfd"/>
</dbReference>
<evidence type="ECO:0000256" key="8">
    <source>
        <dbReference type="ARBA" id="ARBA00049819"/>
    </source>
</evidence>
<dbReference type="GO" id="GO:0005524">
    <property type="term" value="F:ATP binding"/>
    <property type="evidence" value="ECO:0007669"/>
    <property type="project" value="UniProtKB-KW"/>
</dbReference>
<dbReference type="GO" id="GO:0003677">
    <property type="term" value="F:DNA binding"/>
    <property type="evidence" value="ECO:0007669"/>
    <property type="project" value="UniProtKB-KW"/>
</dbReference>
<dbReference type="Gene3D" id="2.40.50.140">
    <property type="entry name" value="Nucleic acid-binding proteins"/>
    <property type="match status" value="1"/>
</dbReference>
<dbReference type="Pfam" id="PF00270">
    <property type="entry name" value="DEAD"/>
    <property type="match status" value="1"/>
</dbReference>
<evidence type="ECO:0000313" key="12">
    <source>
        <dbReference type="Proteomes" id="UP000178042"/>
    </source>
</evidence>
<evidence type="ECO:0000256" key="4">
    <source>
        <dbReference type="ARBA" id="ARBA00022806"/>
    </source>
</evidence>
<dbReference type="PANTHER" id="PTHR47964">
    <property type="entry name" value="ATP-DEPENDENT DNA HELICASE HOMOLOG RECG, CHLOROPLASTIC"/>
    <property type="match status" value="1"/>
</dbReference>
<dbReference type="SUPFAM" id="SSF52540">
    <property type="entry name" value="P-loop containing nucleoside triphosphate hydrolases"/>
    <property type="match status" value="2"/>
</dbReference>
<dbReference type="NCBIfam" id="TIGR04256">
    <property type="entry name" value="GxxExxY"/>
    <property type="match status" value="1"/>
</dbReference>